<feature type="transmembrane region" description="Helical" evidence="7">
    <location>
        <begin position="38"/>
        <end position="60"/>
    </location>
</feature>
<dbReference type="Gene3D" id="1.10.3720.10">
    <property type="entry name" value="MetI-like"/>
    <property type="match status" value="2"/>
</dbReference>
<dbReference type="Pfam" id="PF00528">
    <property type="entry name" value="BPD_transp_1"/>
    <property type="match status" value="1"/>
</dbReference>
<name>A0A223S6R0_9ACTN</name>
<proteinExistence type="inferred from homology"/>
<evidence type="ECO:0000256" key="4">
    <source>
        <dbReference type="ARBA" id="ARBA00022692"/>
    </source>
</evidence>
<keyword evidence="6 7" id="KW-0472">Membrane</keyword>
<gene>
    <name evidence="10" type="ORF">CDO52_13820</name>
</gene>
<keyword evidence="4 7" id="KW-0812">Transmembrane</keyword>
<comment type="similarity">
    <text evidence="7">Belongs to the binding-protein-dependent transport system permease family.</text>
</comment>
<feature type="region of interest" description="Disordered" evidence="8">
    <location>
        <begin position="176"/>
        <end position="195"/>
    </location>
</feature>
<keyword evidence="5 7" id="KW-1133">Transmembrane helix</keyword>
<dbReference type="KEGG" id="ngv:CDO52_13820"/>
<evidence type="ECO:0000259" key="9">
    <source>
        <dbReference type="PROSITE" id="PS50928"/>
    </source>
</evidence>
<feature type="transmembrane region" description="Helical" evidence="7">
    <location>
        <begin position="380"/>
        <end position="403"/>
    </location>
</feature>
<evidence type="ECO:0000256" key="5">
    <source>
        <dbReference type="ARBA" id="ARBA00022989"/>
    </source>
</evidence>
<dbReference type="SUPFAM" id="SSF49478">
    <property type="entry name" value="Cna protein B-type domain"/>
    <property type="match status" value="1"/>
</dbReference>
<dbReference type="Proteomes" id="UP000215005">
    <property type="component" value="Chromosome"/>
</dbReference>
<feature type="transmembrane region" description="Helical" evidence="7">
    <location>
        <begin position="130"/>
        <end position="151"/>
    </location>
</feature>
<dbReference type="PANTHER" id="PTHR43227:SF8">
    <property type="entry name" value="DIACETYLCHITOBIOSE UPTAKE SYSTEM PERMEASE PROTEIN DASB"/>
    <property type="match status" value="1"/>
</dbReference>
<feature type="region of interest" description="Disordered" evidence="8">
    <location>
        <begin position="1"/>
        <end position="28"/>
    </location>
</feature>
<organism evidence="10 11">
    <name type="scientific">Nocardiopsis gilva YIM 90087</name>
    <dbReference type="NCBI Taxonomy" id="1235441"/>
    <lineage>
        <taxon>Bacteria</taxon>
        <taxon>Bacillati</taxon>
        <taxon>Actinomycetota</taxon>
        <taxon>Actinomycetes</taxon>
        <taxon>Streptosporangiales</taxon>
        <taxon>Nocardiopsidaceae</taxon>
        <taxon>Nocardiopsis</taxon>
    </lineage>
</organism>
<accession>A0A223S6R0</accession>
<dbReference type="GO" id="GO:0055085">
    <property type="term" value="P:transmembrane transport"/>
    <property type="evidence" value="ECO:0007669"/>
    <property type="project" value="InterPro"/>
</dbReference>
<dbReference type="CDD" id="cd06261">
    <property type="entry name" value="TM_PBP2"/>
    <property type="match status" value="1"/>
</dbReference>
<keyword evidence="3" id="KW-1003">Cell membrane</keyword>
<evidence type="ECO:0000256" key="3">
    <source>
        <dbReference type="ARBA" id="ARBA00022475"/>
    </source>
</evidence>
<feature type="compositionally biased region" description="Low complexity" evidence="8">
    <location>
        <begin position="13"/>
        <end position="25"/>
    </location>
</feature>
<dbReference type="RefSeq" id="WP_026125389.1">
    <property type="nucleotide sequence ID" value="NZ_ANBG01000008.1"/>
</dbReference>
<evidence type="ECO:0000256" key="1">
    <source>
        <dbReference type="ARBA" id="ARBA00004651"/>
    </source>
</evidence>
<dbReference type="InterPro" id="IPR000515">
    <property type="entry name" value="MetI-like"/>
</dbReference>
<dbReference type="SUPFAM" id="SSF161098">
    <property type="entry name" value="MetI-like"/>
    <property type="match status" value="1"/>
</dbReference>
<keyword evidence="2 7" id="KW-0813">Transport</keyword>
<keyword evidence="11" id="KW-1185">Reference proteome</keyword>
<feature type="transmembrane region" description="Helical" evidence="7">
    <location>
        <begin position="328"/>
        <end position="350"/>
    </location>
</feature>
<feature type="transmembrane region" description="Helical" evidence="7">
    <location>
        <begin position="98"/>
        <end position="118"/>
    </location>
</feature>
<feature type="transmembrane region" description="Helical" evidence="7">
    <location>
        <begin position="430"/>
        <end position="449"/>
    </location>
</feature>
<evidence type="ECO:0000256" key="7">
    <source>
        <dbReference type="RuleBase" id="RU363032"/>
    </source>
</evidence>
<dbReference type="OrthoDB" id="3515028at2"/>
<reference evidence="10 11" key="1">
    <citation type="submission" date="2017-08" db="EMBL/GenBank/DDBJ databases">
        <title>The complete genome sequence of Nocardiopsis gilva YIM 90087.</title>
        <authorList>
            <person name="Yin M."/>
            <person name="Tang S."/>
        </authorList>
    </citation>
    <scope>NUCLEOTIDE SEQUENCE [LARGE SCALE GENOMIC DNA]</scope>
    <source>
        <strain evidence="10 11">YIM 90087</strain>
    </source>
</reference>
<comment type="subcellular location">
    <subcellularLocation>
        <location evidence="1 7">Cell membrane</location>
        <topology evidence="1 7">Multi-pass membrane protein</topology>
    </subcellularLocation>
</comment>
<dbReference type="PANTHER" id="PTHR43227">
    <property type="entry name" value="BLL4140 PROTEIN"/>
    <property type="match status" value="1"/>
</dbReference>
<evidence type="ECO:0000256" key="2">
    <source>
        <dbReference type="ARBA" id="ARBA00022448"/>
    </source>
</evidence>
<evidence type="ECO:0000256" key="6">
    <source>
        <dbReference type="ARBA" id="ARBA00023136"/>
    </source>
</evidence>
<dbReference type="AlphaFoldDB" id="A0A223S6R0"/>
<sequence length="459" mass="48587">MATTGTPAGGPEAGAPAPGEATGAAPPGGTGRLGPPPLLALVFLLPALLFLGAYMVYPILFSVYRSLWGAQGLEFVGIDNYVTMFTNPETFIALRNNVIWVVVAPIVVTIAGLIFAVLTERVRWSTAFKIVVFMPMAISFLASGVIFRLVYEQDPERGLANAIITTVQDTVAPSAAYPDARPRPEAPLTEAPGGGYELTGEVRTGEAVLVPLVGIPPDDVPDSAAPAVAGQGTGSGLTGTVWLDFTRGGGGRHGAIDATEAGLPALRVQAVRDGEVAAEALTEDDGTFEITGLEGDGPYTLRLAADNFTEPYRGLTWLGPTLITPSIIIAYLWVWAGFAMVLIAAGLAAIPRDALEAARVDGATEWQVFRRVTVPLLSPVLMVVFVTLMIYVLKIFDLVFIIAPGSVQRDANVLAVEMWRVSFGGGNDQGLGSALAVFLLVLVIPAMIFQIRRFRQENR</sequence>
<evidence type="ECO:0000313" key="10">
    <source>
        <dbReference type="EMBL" id="ASU83719.1"/>
    </source>
</evidence>
<dbReference type="InterPro" id="IPR035906">
    <property type="entry name" value="MetI-like_sf"/>
</dbReference>
<dbReference type="EMBL" id="CP022753">
    <property type="protein sequence ID" value="ASU83719.1"/>
    <property type="molecule type" value="Genomic_DNA"/>
</dbReference>
<protein>
    <submittedName>
        <fullName evidence="10">Sugar ABC transporter permease</fullName>
    </submittedName>
</protein>
<feature type="domain" description="ABC transmembrane type-1" evidence="9">
    <location>
        <begin position="94"/>
        <end position="450"/>
    </location>
</feature>
<dbReference type="GO" id="GO:0005886">
    <property type="term" value="C:plasma membrane"/>
    <property type="evidence" value="ECO:0007669"/>
    <property type="project" value="UniProtKB-SubCell"/>
</dbReference>
<dbReference type="InterPro" id="IPR050809">
    <property type="entry name" value="UgpAE/MalFG_permease"/>
</dbReference>
<evidence type="ECO:0000256" key="8">
    <source>
        <dbReference type="SAM" id="MobiDB-lite"/>
    </source>
</evidence>
<dbReference type="PROSITE" id="PS50928">
    <property type="entry name" value="ABC_TM1"/>
    <property type="match status" value="1"/>
</dbReference>
<evidence type="ECO:0000313" key="11">
    <source>
        <dbReference type="Proteomes" id="UP000215005"/>
    </source>
</evidence>